<organism evidence="3">
    <name type="scientific">viral metagenome</name>
    <dbReference type="NCBI Taxonomy" id="1070528"/>
    <lineage>
        <taxon>unclassified sequences</taxon>
        <taxon>metagenomes</taxon>
        <taxon>organismal metagenomes</taxon>
    </lineage>
</organism>
<accession>A0A6C0CQJ9</accession>
<proteinExistence type="predicted"/>
<dbReference type="InterPro" id="IPR036236">
    <property type="entry name" value="Znf_C2H2_sf"/>
</dbReference>
<dbReference type="PROSITE" id="PS50157">
    <property type="entry name" value="ZINC_FINGER_C2H2_2"/>
    <property type="match status" value="1"/>
</dbReference>
<evidence type="ECO:0000313" key="3">
    <source>
        <dbReference type="EMBL" id="QHT05949.1"/>
    </source>
</evidence>
<dbReference type="SUPFAM" id="SSF57667">
    <property type="entry name" value="beta-beta-alpha zinc fingers"/>
    <property type="match status" value="2"/>
</dbReference>
<protein>
    <recommendedName>
        <fullName evidence="2">C2H2-type domain-containing protein</fullName>
    </recommendedName>
</protein>
<dbReference type="Gene3D" id="3.30.160.60">
    <property type="entry name" value="Classic Zinc Finger"/>
    <property type="match status" value="1"/>
</dbReference>
<dbReference type="SMART" id="SM00355">
    <property type="entry name" value="ZnF_C2H2"/>
    <property type="match status" value="2"/>
</dbReference>
<dbReference type="EMBL" id="MN739461">
    <property type="protein sequence ID" value="QHT05949.1"/>
    <property type="molecule type" value="Genomic_DNA"/>
</dbReference>
<sequence length="309" mass="36783">MEKKKNQKIKKKFHCIICDFKCNNKRDYERHENTRKHKNNQNDNKKTPENPKIPKEDKYKCLKCGKTYRYKSGLSRHKKICTVNTQKHIVTENTQEIITTKDDDVTKDMLKQLVNQNQTLQKQLIELSNKKTTVNYNNCNNKKMTINVFLNEECKNAMNLTDFVNGVQVSLNDIMYTKEHGYAEGISNIFVKHLQNMPPTERPIHCSDSKRLQFYIKDENKWEKDDAHIKIDKSIQELTMKQMVMVKKWEEEHPNYLHNEQLLQEWHSMIQEIMGKCDKIQKEKNELLIKKSLSNNTEIKEAMIMDETN</sequence>
<feature type="region of interest" description="Disordered" evidence="1">
    <location>
        <begin position="31"/>
        <end position="54"/>
    </location>
</feature>
<evidence type="ECO:0000259" key="2">
    <source>
        <dbReference type="PROSITE" id="PS50157"/>
    </source>
</evidence>
<feature type="compositionally biased region" description="Basic and acidic residues" evidence="1">
    <location>
        <begin position="43"/>
        <end position="54"/>
    </location>
</feature>
<dbReference type="AlphaFoldDB" id="A0A6C0CQJ9"/>
<feature type="domain" description="C2H2-type" evidence="2">
    <location>
        <begin position="59"/>
        <end position="89"/>
    </location>
</feature>
<dbReference type="InterPro" id="IPR013087">
    <property type="entry name" value="Znf_C2H2_type"/>
</dbReference>
<name>A0A6C0CQJ9_9ZZZZ</name>
<evidence type="ECO:0000256" key="1">
    <source>
        <dbReference type="SAM" id="MobiDB-lite"/>
    </source>
</evidence>
<reference evidence="3" key="1">
    <citation type="journal article" date="2020" name="Nature">
        <title>Giant virus diversity and host interactions through global metagenomics.</title>
        <authorList>
            <person name="Schulz F."/>
            <person name="Roux S."/>
            <person name="Paez-Espino D."/>
            <person name="Jungbluth S."/>
            <person name="Walsh D.A."/>
            <person name="Denef V.J."/>
            <person name="McMahon K.D."/>
            <person name="Konstantinidis K.T."/>
            <person name="Eloe-Fadrosh E.A."/>
            <person name="Kyrpides N.C."/>
            <person name="Woyke T."/>
        </authorList>
    </citation>
    <scope>NUCLEOTIDE SEQUENCE</scope>
    <source>
        <strain evidence="3">GVMAG-M-3300021425-14</strain>
    </source>
</reference>